<dbReference type="EMBL" id="CACRUK010000018">
    <property type="protein sequence ID" value="VYU10642.1"/>
    <property type="molecule type" value="Genomic_DNA"/>
</dbReference>
<reference evidence="14" key="1">
    <citation type="submission" date="2019-11" db="EMBL/GenBank/DDBJ databases">
        <authorList>
            <person name="Feng L."/>
        </authorList>
    </citation>
    <scope>NUCLEOTIDE SEQUENCE</scope>
    <source>
        <strain evidence="14">RgnavusLFYP19</strain>
    </source>
</reference>
<evidence type="ECO:0000256" key="4">
    <source>
        <dbReference type="ARBA" id="ARBA00013001"/>
    </source>
</evidence>
<dbReference type="PANTHER" id="PTHR42938">
    <property type="entry name" value="FORMATE DEHYDROGENASE 1"/>
    <property type="match status" value="1"/>
</dbReference>
<dbReference type="EC" id="1.1.1.95" evidence="5"/>
<evidence type="ECO:0000256" key="2">
    <source>
        <dbReference type="ARBA" id="ARBA00005216"/>
    </source>
</evidence>
<evidence type="ECO:0000256" key="6">
    <source>
        <dbReference type="ARBA" id="ARBA00021582"/>
    </source>
</evidence>
<accession>A0A6N3C3N8</accession>
<comment type="pathway">
    <text evidence="2">Amino-acid biosynthesis; L-serine biosynthesis; L-serine from 3-phospho-D-glycerate: step 1/3.</text>
</comment>
<dbReference type="InterPro" id="IPR045865">
    <property type="entry name" value="ACT-like_dom_sf"/>
</dbReference>
<dbReference type="Pfam" id="PF02826">
    <property type="entry name" value="2-Hacid_dh_C"/>
    <property type="match status" value="1"/>
</dbReference>
<dbReference type="CDD" id="cd12174">
    <property type="entry name" value="PGDH_like_3"/>
    <property type="match status" value="1"/>
</dbReference>
<dbReference type="SUPFAM" id="SSF51735">
    <property type="entry name" value="NAD(P)-binding Rossmann-fold domains"/>
    <property type="match status" value="1"/>
</dbReference>
<dbReference type="InterPro" id="IPR029752">
    <property type="entry name" value="D-isomer_DH_CS1"/>
</dbReference>
<dbReference type="GO" id="GO:0004617">
    <property type="term" value="F:phosphoglycerate dehydrogenase activity"/>
    <property type="evidence" value="ECO:0007669"/>
    <property type="project" value="UniProtKB-EC"/>
</dbReference>
<dbReference type="InterPro" id="IPR006139">
    <property type="entry name" value="D-isomer_2_OHA_DH_cat_dom"/>
</dbReference>
<evidence type="ECO:0000256" key="10">
    <source>
        <dbReference type="ARBA" id="ARBA00048126"/>
    </source>
</evidence>
<keyword evidence="8" id="KW-0520">NAD</keyword>
<gene>
    <name evidence="14" type="primary">serA</name>
    <name evidence="14" type="ORF">RGLFYP19_01450</name>
</gene>
<dbReference type="InterPro" id="IPR036291">
    <property type="entry name" value="NAD(P)-bd_dom_sf"/>
</dbReference>
<dbReference type="UniPathway" id="UPA00135">
    <property type="reaction ID" value="UER00196"/>
</dbReference>
<dbReference type="SUPFAM" id="SSF52283">
    <property type="entry name" value="Formate/glycerate dehydrogenase catalytic domain-like"/>
    <property type="match status" value="1"/>
</dbReference>
<comment type="function">
    <text evidence="1">Catalyzes the reversible oxidation of 3-phospho-D-glycerate to 3-phosphonooxypyruvate, the first step of the phosphorylated L-serine biosynthesis pathway. Also catalyzes the reversible oxidation of 2-hydroxyglutarate to 2-oxoglutarate.</text>
</comment>
<evidence type="ECO:0000313" key="14">
    <source>
        <dbReference type="EMBL" id="VYU10642.1"/>
    </source>
</evidence>
<dbReference type="SUPFAM" id="SSF55021">
    <property type="entry name" value="ACT-like"/>
    <property type="match status" value="1"/>
</dbReference>
<feature type="domain" description="ACT" evidence="13">
    <location>
        <begin position="321"/>
        <end position="390"/>
    </location>
</feature>
<evidence type="ECO:0000256" key="9">
    <source>
        <dbReference type="ARBA" id="ARBA00030455"/>
    </source>
</evidence>
<dbReference type="InterPro" id="IPR006140">
    <property type="entry name" value="D-isomer_DH_NAD-bd"/>
</dbReference>
<dbReference type="GO" id="GO:0051287">
    <property type="term" value="F:NAD binding"/>
    <property type="evidence" value="ECO:0007669"/>
    <property type="project" value="InterPro"/>
</dbReference>
<evidence type="ECO:0000256" key="7">
    <source>
        <dbReference type="ARBA" id="ARBA00023002"/>
    </source>
</evidence>
<dbReference type="PANTHER" id="PTHR42938:SF47">
    <property type="entry name" value="HYDROXYPYRUVATE REDUCTASE"/>
    <property type="match status" value="1"/>
</dbReference>
<dbReference type="PROSITE" id="PS00065">
    <property type="entry name" value="D_2_HYDROXYACID_DH_1"/>
    <property type="match status" value="1"/>
</dbReference>
<evidence type="ECO:0000256" key="1">
    <source>
        <dbReference type="ARBA" id="ARBA00003800"/>
    </source>
</evidence>
<dbReference type="Gene3D" id="3.30.70.260">
    <property type="match status" value="1"/>
</dbReference>
<evidence type="ECO:0000256" key="5">
    <source>
        <dbReference type="ARBA" id="ARBA00013143"/>
    </source>
</evidence>
<dbReference type="CDD" id="cd04901">
    <property type="entry name" value="ACT_3PGDH"/>
    <property type="match status" value="1"/>
</dbReference>
<evidence type="ECO:0000256" key="8">
    <source>
        <dbReference type="ARBA" id="ARBA00023027"/>
    </source>
</evidence>
<dbReference type="InterPro" id="IPR002912">
    <property type="entry name" value="ACT_dom"/>
</dbReference>
<evidence type="ECO:0000256" key="12">
    <source>
        <dbReference type="RuleBase" id="RU003719"/>
    </source>
</evidence>
<evidence type="ECO:0000256" key="3">
    <source>
        <dbReference type="ARBA" id="ARBA00005854"/>
    </source>
</evidence>
<sequence length="390" mass="42288">MRSMYQYHCLNPISQIGLDKFTENYQKTEAAEAADAILVRSASMHEMELPENLKVVARAGAGVNNIPLDRCAEKGIVVFNTPGANANGVKELVIAGMLLAARDIIGGINWVQEYEEDGDIAKITEKKKKAFAGTELEGKKLGVIGLGAIGVLVANAATHLGMEVYGYDPYVSVDAAWKLSRNIHHAKSVDELYKECDYLTVHVPALDDTKGMINKDAISLMKDGVVILNFARDVLVNQEDIVDALVSEKVRSYVTDFPTKEIVGVRGAIVIPHLGASTEESEDNCAKMAVAEVMDYLQNGNITHSVNYPDCDMGVKGSGARITILHRNIPNMLGQFTALLAGEGMNISLMANKSKKEYAYTMIDVESEVSGQIAKALEAVEGVLKVRVIV</sequence>
<evidence type="ECO:0000259" key="13">
    <source>
        <dbReference type="PROSITE" id="PS51671"/>
    </source>
</evidence>
<keyword evidence="7 12" id="KW-0560">Oxidoreductase</keyword>
<evidence type="ECO:0000256" key="11">
    <source>
        <dbReference type="ARBA" id="ARBA00048731"/>
    </source>
</evidence>
<dbReference type="PROSITE" id="PS51671">
    <property type="entry name" value="ACT"/>
    <property type="match status" value="1"/>
</dbReference>
<proteinExistence type="inferred from homology"/>
<protein>
    <recommendedName>
        <fullName evidence="6">D-3-phosphoglycerate dehydrogenase</fullName>
        <ecNumber evidence="4">1.1.1.399</ecNumber>
        <ecNumber evidence="5">1.1.1.95</ecNumber>
    </recommendedName>
    <alternativeName>
        <fullName evidence="9">2-oxoglutarate reductase</fullName>
    </alternativeName>
</protein>
<dbReference type="AlphaFoldDB" id="A0A6N3C3N8"/>
<name>A0A6N3C3N8_MEDGN</name>
<comment type="catalytic activity">
    <reaction evidence="10">
        <text>(R)-2-hydroxyglutarate + NAD(+) = 2-oxoglutarate + NADH + H(+)</text>
        <dbReference type="Rhea" id="RHEA:49612"/>
        <dbReference type="ChEBI" id="CHEBI:15378"/>
        <dbReference type="ChEBI" id="CHEBI:15801"/>
        <dbReference type="ChEBI" id="CHEBI:16810"/>
        <dbReference type="ChEBI" id="CHEBI:57540"/>
        <dbReference type="ChEBI" id="CHEBI:57945"/>
        <dbReference type="EC" id="1.1.1.399"/>
    </reaction>
</comment>
<organism evidence="14">
    <name type="scientific">Mediterraneibacter gnavus</name>
    <name type="common">Ruminococcus gnavus</name>
    <dbReference type="NCBI Taxonomy" id="33038"/>
    <lineage>
        <taxon>Bacteria</taxon>
        <taxon>Bacillati</taxon>
        <taxon>Bacillota</taxon>
        <taxon>Clostridia</taxon>
        <taxon>Lachnospirales</taxon>
        <taxon>Lachnospiraceae</taxon>
        <taxon>Mediterraneibacter</taxon>
    </lineage>
</organism>
<comment type="similarity">
    <text evidence="3 12">Belongs to the D-isomer specific 2-hydroxyacid dehydrogenase family.</text>
</comment>
<dbReference type="Gene3D" id="3.40.50.720">
    <property type="entry name" value="NAD(P)-binding Rossmann-like Domain"/>
    <property type="match status" value="2"/>
</dbReference>
<comment type="catalytic activity">
    <reaction evidence="11">
        <text>(2R)-3-phosphoglycerate + NAD(+) = 3-phosphooxypyruvate + NADH + H(+)</text>
        <dbReference type="Rhea" id="RHEA:12641"/>
        <dbReference type="ChEBI" id="CHEBI:15378"/>
        <dbReference type="ChEBI" id="CHEBI:18110"/>
        <dbReference type="ChEBI" id="CHEBI:57540"/>
        <dbReference type="ChEBI" id="CHEBI:57945"/>
        <dbReference type="ChEBI" id="CHEBI:58272"/>
        <dbReference type="EC" id="1.1.1.95"/>
    </reaction>
</comment>
<dbReference type="EC" id="1.1.1.399" evidence="4"/>
<dbReference type="Pfam" id="PF00389">
    <property type="entry name" value="2-Hacid_dh"/>
    <property type="match status" value="1"/>
</dbReference>